<proteinExistence type="predicted"/>
<dbReference type="AlphaFoldDB" id="A0A2P2L693"/>
<accession>A0A2P2L693</accession>
<evidence type="ECO:0000313" key="1">
    <source>
        <dbReference type="EMBL" id="MBX13500.1"/>
    </source>
</evidence>
<reference evidence="1" key="1">
    <citation type="submission" date="2018-02" db="EMBL/GenBank/DDBJ databases">
        <title>Rhizophora mucronata_Transcriptome.</title>
        <authorList>
            <person name="Meera S.P."/>
            <person name="Sreeshan A."/>
            <person name="Augustine A."/>
        </authorList>
    </citation>
    <scope>NUCLEOTIDE SEQUENCE</scope>
    <source>
        <tissue evidence="1">Leaf</tissue>
    </source>
</reference>
<organism evidence="1">
    <name type="scientific">Rhizophora mucronata</name>
    <name type="common">Asiatic mangrove</name>
    <dbReference type="NCBI Taxonomy" id="61149"/>
    <lineage>
        <taxon>Eukaryota</taxon>
        <taxon>Viridiplantae</taxon>
        <taxon>Streptophyta</taxon>
        <taxon>Embryophyta</taxon>
        <taxon>Tracheophyta</taxon>
        <taxon>Spermatophyta</taxon>
        <taxon>Magnoliopsida</taxon>
        <taxon>eudicotyledons</taxon>
        <taxon>Gunneridae</taxon>
        <taxon>Pentapetalae</taxon>
        <taxon>rosids</taxon>
        <taxon>fabids</taxon>
        <taxon>Malpighiales</taxon>
        <taxon>Rhizophoraceae</taxon>
        <taxon>Rhizophora</taxon>
    </lineage>
</organism>
<sequence>MSRCLEFQVSSGLCDFLLRLFWLVR</sequence>
<dbReference type="EMBL" id="GGEC01033016">
    <property type="protein sequence ID" value="MBX13500.1"/>
    <property type="molecule type" value="Transcribed_RNA"/>
</dbReference>
<name>A0A2P2L693_RHIMU</name>
<protein>
    <submittedName>
        <fullName evidence="1">Uncharacterized protein</fullName>
    </submittedName>
</protein>